<dbReference type="Proteomes" id="UP000824890">
    <property type="component" value="Unassembled WGS sequence"/>
</dbReference>
<name>A0ABQ7XMU8_BRANA</name>
<evidence type="ECO:0000313" key="1">
    <source>
        <dbReference type="EMBL" id="KAH0857266.1"/>
    </source>
</evidence>
<accession>A0ABQ7XMU8</accession>
<sequence>RRSRHTRGHVGEKFVGSGGGGGGGGVCIDCFAVMHLRLFEKRNGSKTITWMIDIFTFKMQYQTPIEAVHCMNFWEKTDEDGIVPPPTKDTYASILRNKEGFKSKKNNSLWKMWSYWTQTRKIVLTLVLRFSVHPRRRRLSSEKDHLNPCQA</sequence>
<protein>
    <submittedName>
        <fullName evidence="1">Uncharacterized protein</fullName>
    </submittedName>
</protein>
<organism evidence="1 2">
    <name type="scientific">Brassica napus</name>
    <name type="common">Rape</name>
    <dbReference type="NCBI Taxonomy" id="3708"/>
    <lineage>
        <taxon>Eukaryota</taxon>
        <taxon>Viridiplantae</taxon>
        <taxon>Streptophyta</taxon>
        <taxon>Embryophyta</taxon>
        <taxon>Tracheophyta</taxon>
        <taxon>Spermatophyta</taxon>
        <taxon>Magnoliopsida</taxon>
        <taxon>eudicotyledons</taxon>
        <taxon>Gunneridae</taxon>
        <taxon>Pentapetalae</taxon>
        <taxon>rosids</taxon>
        <taxon>malvids</taxon>
        <taxon>Brassicales</taxon>
        <taxon>Brassicaceae</taxon>
        <taxon>Brassiceae</taxon>
        <taxon>Brassica</taxon>
    </lineage>
</organism>
<feature type="non-terminal residue" evidence="1">
    <location>
        <position position="1"/>
    </location>
</feature>
<gene>
    <name evidence="1" type="ORF">HID58_085527</name>
</gene>
<feature type="non-terminal residue" evidence="1">
    <location>
        <position position="151"/>
    </location>
</feature>
<dbReference type="EMBL" id="JAGKQM010000019">
    <property type="protein sequence ID" value="KAH0857266.1"/>
    <property type="molecule type" value="Genomic_DNA"/>
</dbReference>
<comment type="caution">
    <text evidence="1">The sequence shown here is derived from an EMBL/GenBank/DDBJ whole genome shotgun (WGS) entry which is preliminary data.</text>
</comment>
<proteinExistence type="predicted"/>
<keyword evidence="2" id="KW-1185">Reference proteome</keyword>
<reference evidence="1 2" key="1">
    <citation type="submission" date="2021-05" db="EMBL/GenBank/DDBJ databases">
        <title>Genome Assembly of Synthetic Allotetraploid Brassica napus Reveals Homoeologous Exchanges between Subgenomes.</title>
        <authorList>
            <person name="Davis J.T."/>
        </authorList>
    </citation>
    <scope>NUCLEOTIDE SEQUENCE [LARGE SCALE GENOMIC DNA]</scope>
    <source>
        <strain evidence="2">cv. Da-Ae</strain>
        <tissue evidence="1">Seedling</tissue>
    </source>
</reference>
<evidence type="ECO:0000313" key="2">
    <source>
        <dbReference type="Proteomes" id="UP000824890"/>
    </source>
</evidence>